<reference evidence="7" key="1">
    <citation type="submission" date="2018-02" db="EMBL/GenBank/DDBJ databases">
        <authorList>
            <person name="Silar P."/>
        </authorList>
    </citation>
    <scope>NUCLEOTIDE SEQUENCE [LARGE SCALE GENOMIC DNA]</scope>
    <source>
        <strain evidence="7">T</strain>
    </source>
</reference>
<keyword evidence="5" id="KW-0560">Oxidoreductase</keyword>
<dbReference type="InterPro" id="IPR036188">
    <property type="entry name" value="FAD/NAD-bd_sf"/>
</dbReference>
<keyword evidence="8" id="KW-1185">Reference proteome</keyword>
<comment type="similarity">
    <text evidence="2">Belongs to the MSOX/MTOX family.</text>
</comment>
<accession>A0ABY6SGN4</accession>
<dbReference type="EMBL" id="LR026969">
    <property type="protein sequence ID" value="VBB84008.1"/>
    <property type="molecule type" value="Genomic_DNA"/>
</dbReference>
<evidence type="ECO:0000259" key="6">
    <source>
        <dbReference type="Pfam" id="PF01266"/>
    </source>
</evidence>
<dbReference type="Pfam" id="PF01266">
    <property type="entry name" value="DAO"/>
    <property type="match status" value="1"/>
</dbReference>
<evidence type="ECO:0000256" key="4">
    <source>
        <dbReference type="ARBA" id="ARBA00022827"/>
    </source>
</evidence>
<dbReference type="PANTHER" id="PTHR10961:SF7">
    <property type="entry name" value="FAD DEPENDENT OXIDOREDUCTASE DOMAIN-CONTAINING PROTEIN"/>
    <property type="match status" value="1"/>
</dbReference>
<name>A0ABY6SGN4_PODCO</name>
<organism evidence="7 8">
    <name type="scientific">Podospora comata</name>
    <dbReference type="NCBI Taxonomy" id="48703"/>
    <lineage>
        <taxon>Eukaryota</taxon>
        <taxon>Fungi</taxon>
        <taxon>Dikarya</taxon>
        <taxon>Ascomycota</taxon>
        <taxon>Pezizomycotina</taxon>
        <taxon>Sordariomycetes</taxon>
        <taxon>Sordariomycetidae</taxon>
        <taxon>Sordariales</taxon>
        <taxon>Podosporaceae</taxon>
        <taxon>Podospora</taxon>
    </lineage>
</organism>
<dbReference type="SUPFAM" id="SSF51905">
    <property type="entry name" value="FAD/NAD(P)-binding domain"/>
    <property type="match status" value="1"/>
</dbReference>
<protein>
    <submittedName>
        <fullName evidence="7">Peroxisomal sarcosine oxidase</fullName>
    </submittedName>
</protein>
<dbReference type="PANTHER" id="PTHR10961">
    <property type="entry name" value="PEROXISOMAL SARCOSINE OXIDASE"/>
    <property type="match status" value="1"/>
</dbReference>
<evidence type="ECO:0000313" key="8">
    <source>
        <dbReference type="Proteomes" id="UP000280685"/>
    </source>
</evidence>
<dbReference type="InterPro" id="IPR006076">
    <property type="entry name" value="FAD-dep_OxRdtase"/>
</dbReference>
<dbReference type="Proteomes" id="UP000280685">
    <property type="component" value="Chromosome 6"/>
</dbReference>
<evidence type="ECO:0000256" key="5">
    <source>
        <dbReference type="ARBA" id="ARBA00023002"/>
    </source>
</evidence>
<evidence type="ECO:0000256" key="1">
    <source>
        <dbReference type="ARBA" id="ARBA00001974"/>
    </source>
</evidence>
<proteinExistence type="inferred from homology"/>
<sequence length="463" mass="51451">MLTEVFDVVVVGGSPVGLAAAYEVGKTGASVIVLEQNNFFNQAGSSNDLARMFRTMYTEDFMADLAKHAMKLWDKLEKDSGSSLRWMSGLLNFGDKNFGGDSPEGTLMGPVPNLERLGMSYRELTAKEIEERYPFKNLPPEWIGLFAPDNGVINVQLLLRSLLSLAKDYGAEAKQHTRVERIIPSTTDKTIWEVHAIRHDTDPALFKAKKIVIASGAYVNHVLRPSFGISLDLDIWEMVASYFNTNPGPNGTIFPSMWFQFAPNKHRRSQLFYGFPSVPWGPPNVTRIAVDAATRRIKDPSERLTNVVNPADIQDTQEFIKKHVVGVDATVPAFTLSCLQTNVFDNMFVLDYLPKEYLEGGAEKSVVVFTAGWAMKFVPLLGKALAEMALDGKSDYARKEFEITRKDKKGKGIIKRVVRGKRGGHSMMMEELDVDDEVEGESAFAYEEQASGSSIRGCQNVGL</sequence>
<dbReference type="Gene3D" id="3.30.9.10">
    <property type="entry name" value="D-Amino Acid Oxidase, subunit A, domain 2"/>
    <property type="match status" value="1"/>
</dbReference>
<feature type="domain" description="FAD dependent oxidoreductase" evidence="6">
    <location>
        <begin position="7"/>
        <end position="388"/>
    </location>
</feature>
<comment type="cofactor">
    <cofactor evidence="1">
        <name>FAD</name>
        <dbReference type="ChEBI" id="CHEBI:57692"/>
    </cofactor>
</comment>
<evidence type="ECO:0000256" key="2">
    <source>
        <dbReference type="ARBA" id="ARBA00010989"/>
    </source>
</evidence>
<evidence type="ECO:0000256" key="3">
    <source>
        <dbReference type="ARBA" id="ARBA00022630"/>
    </source>
</evidence>
<gene>
    <name evidence="7" type="ORF">PODCO_602240</name>
</gene>
<dbReference type="InterPro" id="IPR045170">
    <property type="entry name" value="MTOX"/>
</dbReference>
<dbReference type="Gene3D" id="3.50.50.60">
    <property type="entry name" value="FAD/NAD(P)-binding domain"/>
    <property type="match status" value="1"/>
</dbReference>
<keyword evidence="3" id="KW-0285">Flavoprotein</keyword>
<keyword evidence="4" id="KW-0274">FAD</keyword>
<evidence type="ECO:0000313" key="7">
    <source>
        <dbReference type="EMBL" id="VBB84008.1"/>
    </source>
</evidence>